<accession>A0ACB9UB74</accession>
<keyword evidence="2" id="KW-1185">Reference proteome</keyword>
<dbReference type="Proteomes" id="UP001057279">
    <property type="component" value="Linkage Group LG20"/>
</dbReference>
<evidence type="ECO:0000313" key="2">
    <source>
        <dbReference type="Proteomes" id="UP001057279"/>
    </source>
</evidence>
<comment type="caution">
    <text evidence="1">The sequence shown here is derived from an EMBL/GenBank/DDBJ whole genome shotgun (WGS) entry which is preliminary data.</text>
</comment>
<organism evidence="1 2">
    <name type="scientific">Ovis ammon polii x Ovis aries</name>
    <dbReference type="NCBI Taxonomy" id="2918886"/>
    <lineage>
        <taxon>Eukaryota</taxon>
        <taxon>Metazoa</taxon>
        <taxon>Chordata</taxon>
        <taxon>Craniata</taxon>
        <taxon>Vertebrata</taxon>
        <taxon>Euteleostomi</taxon>
        <taxon>Mammalia</taxon>
        <taxon>Eutheria</taxon>
        <taxon>Laurasiatheria</taxon>
        <taxon>Artiodactyla</taxon>
        <taxon>Ruminantia</taxon>
        <taxon>Pecora</taxon>
        <taxon>Bovidae</taxon>
        <taxon>Caprinae</taxon>
        <taxon>Ovis</taxon>
    </lineage>
</organism>
<proteinExistence type="predicted"/>
<sequence>MQQREDSLCAPRSVNGPSKSASKTKPRATKSSNLNNNQTDYSSLSDSQFLFGSQFCPESSQTLSTALDSEVHLRHPKQSQQNSLDSEPSIFTKYQTKPQLLGGDTKDGGLFPLPLSLGKPKGLLEQFEEKKKSAKDKCDSETLYNLISHIKESIHKLQTSVEESEEHLSSRSQSILDSLETVAKTGQETAKAQSGLMLEIVQDKGNVEQAILDLQKRLEARQAEFIEMKSNLKQLEVLVTQQSKDFQQLCEHLGRLNMPSVLEELKRLTSIALTPKHVKDSASQTSPPLAQSLSFTRQDKDTSEKPVMWQAQALPAACSLSVGSPGPKEFVVWGEGSKRDALQEEAVQPAVGTGKRNRQIKDRAVQTNCQNSVTKTGSENCGSAILGHKVPKDRDPVSQGDSQLISRGYKDLNNSATSIKNISQKWQAKGAFSHDPCEQRLLTEQKGITVERGKKGKQQQQPRKAPRRRSLRRKQEQMPSKTCVSNSKYPRPPVSSPQRSPWGQQETLAQPLQLWGPGSPTNLVCSAQEGRVMPSKTTRAEQGNLVQRSGHSSQDNSLLLPSFQGDHQMSWFSDLNDLNPRTESPQSQESGKNILYDLGFDSSDDGF</sequence>
<evidence type="ECO:0000313" key="1">
    <source>
        <dbReference type="EMBL" id="KAI4563643.1"/>
    </source>
</evidence>
<dbReference type="EMBL" id="CM043045">
    <property type="protein sequence ID" value="KAI4563643.1"/>
    <property type="molecule type" value="Genomic_DNA"/>
</dbReference>
<reference evidence="1" key="1">
    <citation type="submission" date="2022-03" db="EMBL/GenBank/DDBJ databases">
        <title>Genomic analyses of argali, domestic sheep and their hybrids provide insights into chromosomal evolution, heterosis and genetic basis of agronomic traits.</title>
        <authorList>
            <person name="Li M."/>
        </authorList>
    </citation>
    <scope>NUCLEOTIDE SEQUENCE</scope>
    <source>
        <strain evidence="1">F1 hybrid</strain>
    </source>
</reference>
<name>A0ACB9UB74_9CETA</name>
<protein>
    <submittedName>
        <fullName evidence="1">Uncharacterized protein</fullName>
    </submittedName>
</protein>
<gene>
    <name evidence="1" type="ORF">MJG53_016217</name>
</gene>